<feature type="region of interest" description="Disordered" evidence="1">
    <location>
        <begin position="1"/>
        <end position="57"/>
    </location>
</feature>
<reference evidence="2" key="1">
    <citation type="submission" date="2019-12" db="EMBL/GenBank/DDBJ databases">
        <title>Genome sequencing and annotation of Brassica cretica.</title>
        <authorList>
            <person name="Studholme D.J."/>
            <person name="Sarris P."/>
        </authorList>
    </citation>
    <scope>NUCLEOTIDE SEQUENCE</scope>
    <source>
        <strain evidence="2">PFS-109/04</strain>
        <tissue evidence="2">Leaf</tissue>
    </source>
</reference>
<gene>
    <name evidence="2" type="ORF">F2Q69_00027971</name>
</gene>
<evidence type="ECO:0000313" key="2">
    <source>
        <dbReference type="EMBL" id="KAF3589107.1"/>
    </source>
</evidence>
<dbReference type="EMBL" id="QGKX02000088">
    <property type="protein sequence ID" value="KAF3589107.1"/>
    <property type="molecule type" value="Genomic_DNA"/>
</dbReference>
<dbReference type="AlphaFoldDB" id="A0A8S9S7C4"/>
<evidence type="ECO:0000313" key="3">
    <source>
        <dbReference type="Proteomes" id="UP000712600"/>
    </source>
</evidence>
<name>A0A8S9S7C4_BRACR</name>
<dbReference type="Proteomes" id="UP000712600">
    <property type="component" value="Unassembled WGS sequence"/>
</dbReference>
<organism evidence="2 3">
    <name type="scientific">Brassica cretica</name>
    <name type="common">Mustard</name>
    <dbReference type="NCBI Taxonomy" id="69181"/>
    <lineage>
        <taxon>Eukaryota</taxon>
        <taxon>Viridiplantae</taxon>
        <taxon>Streptophyta</taxon>
        <taxon>Embryophyta</taxon>
        <taxon>Tracheophyta</taxon>
        <taxon>Spermatophyta</taxon>
        <taxon>Magnoliopsida</taxon>
        <taxon>eudicotyledons</taxon>
        <taxon>Gunneridae</taxon>
        <taxon>Pentapetalae</taxon>
        <taxon>rosids</taxon>
        <taxon>malvids</taxon>
        <taxon>Brassicales</taxon>
        <taxon>Brassicaceae</taxon>
        <taxon>Brassiceae</taxon>
        <taxon>Brassica</taxon>
    </lineage>
</organism>
<accession>A0A8S9S7C4</accession>
<proteinExistence type="predicted"/>
<evidence type="ECO:0000256" key="1">
    <source>
        <dbReference type="SAM" id="MobiDB-lite"/>
    </source>
</evidence>
<feature type="compositionally biased region" description="Basic and acidic residues" evidence="1">
    <location>
        <begin position="45"/>
        <end position="57"/>
    </location>
</feature>
<comment type="caution">
    <text evidence="2">The sequence shown here is derived from an EMBL/GenBank/DDBJ whole genome shotgun (WGS) entry which is preliminary data.</text>
</comment>
<sequence>METTYADPEIKMAKRKNSKDHSGNVVAVDATERPVTPGHKPGGGKLDDPDNDFETKSDSKLTNHTLAISHDSKGNIPCKETASPVRDQNSVTSILHLLFAGENLHDELSQTNEPGYPDCPEEPFIEVQQDEHCIIYKVDILHPPVRNPDILRGMRNIPFSKEIRKYVIHNPRAEILTYDGKTDPSTNFPLSSTHLSEHNSIWRSITNSTANCW</sequence>
<protein>
    <submittedName>
        <fullName evidence="2">Uncharacterized protein</fullName>
    </submittedName>
</protein>